<comment type="caution">
    <text evidence="1">The sequence shown here is derived from an EMBL/GenBank/DDBJ whole genome shotgun (WGS) entry which is preliminary data.</text>
</comment>
<name>A0A6B1Y2Q6_PSEAI</name>
<reference evidence="1" key="1">
    <citation type="submission" date="2020-01" db="EMBL/GenBank/DDBJ databases">
        <title>Bacteria Cultured from War Wounds Associated with the Conflict in Eastern Ukraine.</title>
        <authorList>
            <person name="Snesrud E."/>
            <person name="Galac M.R."/>
            <person name="Mc Gann P."/>
            <person name="Valentine K."/>
            <person name="Viacheslav K."/>
        </authorList>
    </citation>
    <scope>NUCLEOTIDE SEQUENCE</scope>
    <source>
        <strain evidence="1">VNMU148</strain>
    </source>
</reference>
<evidence type="ECO:0000313" key="1">
    <source>
        <dbReference type="EMBL" id="MZZ11735.1"/>
    </source>
</evidence>
<sequence>MERFLVVVLLPAHAPPERNGRARAVADGNDIQRLAHAQIKCWNPAYSFFE</sequence>
<dbReference type="EMBL" id="WXZT01000003">
    <property type="protein sequence ID" value="MZZ11735.1"/>
    <property type="molecule type" value="Genomic_DNA"/>
</dbReference>
<gene>
    <name evidence="1" type="ORF">GUL26_05715</name>
</gene>
<organism evidence="1 2">
    <name type="scientific">Pseudomonas aeruginosa</name>
    <dbReference type="NCBI Taxonomy" id="287"/>
    <lineage>
        <taxon>Bacteria</taxon>
        <taxon>Pseudomonadati</taxon>
        <taxon>Pseudomonadota</taxon>
        <taxon>Gammaproteobacteria</taxon>
        <taxon>Pseudomonadales</taxon>
        <taxon>Pseudomonadaceae</taxon>
        <taxon>Pseudomonas</taxon>
    </lineage>
</organism>
<protein>
    <submittedName>
        <fullName evidence="1">Uncharacterized protein</fullName>
    </submittedName>
</protein>
<proteinExistence type="predicted"/>
<evidence type="ECO:0000313" key="2">
    <source>
        <dbReference type="Proteomes" id="UP000644192"/>
    </source>
</evidence>
<dbReference type="Proteomes" id="UP000644192">
    <property type="component" value="Unassembled WGS sequence"/>
</dbReference>
<dbReference type="RefSeq" id="WP_158002401.1">
    <property type="nucleotide sequence ID" value="NZ_CAADLO010000263.1"/>
</dbReference>
<accession>A0A6B1Y2Q6</accession>
<dbReference type="AlphaFoldDB" id="A0A6B1Y2Q6"/>